<keyword evidence="4" id="KW-1185">Reference proteome</keyword>
<gene>
    <name evidence="3" type="ORF">GIW81_10325</name>
</gene>
<proteinExistence type="predicted"/>
<protein>
    <recommendedName>
        <fullName evidence="2">F5/8 type C domain-containing protein</fullName>
    </recommendedName>
</protein>
<dbReference type="InterPro" id="IPR012341">
    <property type="entry name" value="6hp_glycosidase-like_sf"/>
</dbReference>
<evidence type="ECO:0000313" key="4">
    <source>
        <dbReference type="Proteomes" id="UP000440694"/>
    </source>
</evidence>
<evidence type="ECO:0000256" key="1">
    <source>
        <dbReference type="SAM" id="MobiDB-lite"/>
    </source>
</evidence>
<dbReference type="SUPFAM" id="SSF48208">
    <property type="entry name" value="Six-hairpin glycosidases"/>
    <property type="match status" value="1"/>
</dbReference>
<reference evidence="3 4" key="1">
    <citation type="submission" date="2019-11" db="EMBL/GenBank/DDBJ databases">
        <title>Identification of a novel strain.</title>
        <authorList>
            <person name="Xu Q."/>
            <person name="Wang G."/>
        </authorList>
    </citation>
    <scope>NUCLEOTIDE SEQUENCE [LARGE SCALE GENOMIC DNA]</scope>
    <source>
        <strain evidence="4">xq</strain>
    </source>
</reference>
<dbReference type="GO" id="GO:0005975">
    <property type="term" value="P:carbohydrate metabolic process"/>
    <property type="evidence" value="ECO:0007669"/>
    <property type="project" value="InterPro"/>
</dbReference>
<dbReference type="Proteomes" id="UP000440694">
    <property type="component" value="Unassembled WGS sequence"/>
</dbReference>
<name>A0A6I3KLH5_9HYPH</name>
<dbReference type="InterPro" id="IPR008979">
    <property type="entry name" value="Galactose-bd-like_sf"/>
</dbReference>
<dbReference type="Gene3D" id="2.60.120.260">
    <property type="entry name" value="Galactose-binding domain-like"/>
    <property type="match status" value="1"/>
</dbReference>
<dbReference type="InterPro" id="IPR000421">
    <property type="entry name" value="FA58C"/>
</dbReference>
<evidence type="ECO:0000259" key="2">
    <source>
        <dbReference type="PROSITE" id="PS50022"/>
    </source>
</evidence>
<dbReference type="PROSITE" id="PS50022">
    <property type="entry name" value="FA58C_3"/>
    <property type="match status" value="1"/>
</dbReference>
<feature type="domain" description="F5/8 type C" evidence="2">
    <location>
        <begin position="184"/>
        <end position="327"/>
    </location>
</feature>
<organism evidence="3 4">
    <name type="scientific">Hyphomicrobium album</name>
    <dbReference type="NCBI Taxonomy" id="2665159"/>
    <lineage>
        <taxon>Bacteria</taxon>
        <taxon>Pseudomonadati</taxon>
        <taxon>Pseudomonadota</taxon>
        <taxon>Alphaproteobacteria</taxon>
        <taxon>Hyphomicrobiales</taxon>
        <taxon>Hyphomicrobiaceae</taxon>
        <taxon>Hyphomicrobium</taxon>
    </lineage>
</organism>
<accession>A0A6I3KLH5</accession>
<evidence type="ECO:0000313" key="3">
    <source>
        <dbReference type="EMBL" id="MTD94726.1"/>
    </source>
</evidence>
<dbReference type="Gene3D" id="1.50.10.10">
    <property type="match status" value="1"/>
</dbReference>
<dbReference type="AlphaFoldDB" id="A0A6I3KLH5"/>
<comment type="caution">
    <text evidence="3">The sequence shown here is derived from an EMBL/GenBank/DDBJ whole genome shotgun (WGS) entry which is preliminary data.</text>
</comment>
<dbReference type="EMBL" id="WMBQ01000001">
    <property type="protein sequence ID" value="MTD94726.1"/>
    <property type="molecule type" value="Genomic_DNA"/>
</dbReference>
<feature type="compositionally biased region" description="Basic and acidic residues" evidence="1">
    <location>
        <begin position="220"/>
        <end position="234"/>
    </location>
</feature>
<feature type="region of interest" description="Disordered" evidence="1">
    <location>
        <begin position="210"/>
        <end position="241"/>
    </location>
</feature>
<dbReference type="Gene3D" id="2.60.120.430">
    <property type="entry name" value="Galactose-binding lectin"/>
    <property type="match status" value="1"/>
</dbReference>
<dbReference type="Pfam" id="PF00754">
    <property type="entry name" value="F5_F8_type_C"/>
    <property type="match status" value="1"/>
</dbReference>
<dbReference type="InterPro" id="IPR008928">
    <property type="entry name" value="6-hairpin_glycosidase_sf"/>
</dbReference>
<sequence>MSEACGSGLRGWRAQILVAAFALVAVGAGSSGAQVGDQVQLLDNFEQLGAWTADASDGVKASARSTAGVDGRALRLDFDFGRSAGYAFVRRELPLDLPENYEISFNLRGNSPTNNFEVKLADASGDNVWWFQRPDFVFPSEWHRVRIKKRQITFAWGPTEDRSLRRIDRLEFVVAAGSGGGSGSIEIDDLTFRELPPSPTHFPPLMATASSSLSGAEPGRAVDGDARTSWRSDPKAGPTQTLNVDLGMVREFGGLELRWQEDARPRRYDVEASRDGVAWRVLRRVMNGNGAKDALLLPDEEARFLRVNLRDGAKGGYALSELAIKDVAYGASPNAFFQALAKDVPRGIYPRGFSGEQAYWTLVGVDGGAESALLSEDGAVEIGRGGFSIEPYIMSGTRLITWADVKATQSLADGYLPVPSVAWQHPEWSMRVTAFARGTREAPELVARYTVINTTDKPQSLQLVLAARPFQVNPPTQFLNITGGVSAIRSLAWDGTKLSVNGHTKIVPLAAPDRFSASPFESGSYPDKLLVVGEDTTNDVTDDTGFASAALTYELKLAPRESRTVGFVAPLAGMATRPDLADRSAEEWIEAQQRLVEADWRAKLNLVEFDVPAGGRHLINTLRSSLAHILMTRDGPILRPGTRSYGRSWIRDGAMMSESLVRLGHANIAADYLRWFAPHQFENGKVPCCVDVRGADPVPENDSNGQLIFLAAEVFRYTGDRALLEAVWPHVEAAVHYMDGLRASERTSANLTAQRRMLYGLLPPSISHEGYASKPAYSYWDVFWGLLGYKDAVAIAEALGKRSAAKQFAHAQDEFRRDFHASVRAAAEVHGISYVPGAADLGDFDATSTTIALAPAGEEHNVPDDLLRETFERYWRNFTDRRDGKLSWDVYTPYELRVVGTFVRLGWRERARELLDYFFRDQRPAAWNQWAEVVGREPRQPRFIGDMPHAWIASDYIRSALDMFAYERQSDKSLVLAAGIPSDWYGGPGFAAKNLRTPYGSLNMSFRRRGKDLVVSLAGNAQPPGGFFLPWPRPHLPDARRPDGQPLAWQNGELHIRDLPVEILIEQTAGPSEDAG</sequence>
<dbReference type="SUPFAM" id="SSF49785">
    <property type="entry name" value="Galactose-binding domain-like"/>
    <property type="match status" value="2"/>
</dbReference>